<gene>
    <name evidence="1" type="ORF">PNWB_v1c0350</name>
</gene>
<dbReference type="GeneID" id="93018592"/>
<dbReference type="Proteomes" id="UP000014082">
    <property type="component" value="Unassembled WGS sequence"/>
</dbReference>
<evidence type="ECO:0000313" key="2">
    <source>
        <dbReference type="Proteomes" id="UP000014082"/>
    </source>
</evidence>
<protein>
    <recommendedName>
        <fullName evidence="3">Sequence-variable mosaic (SVM) signal sequence domain-containing protein</fullName>
    </recommendedName>
</protein>
<comment type="caution">
    <text evidence="1">The sequence shown here is derived from an EMBL/GenBank/DDBJ whole genome shotgun (WGS) entry which is preliminary data.</text>
</comment>
<evidence type="ECO:0000313" key="1">
    <source>
        <dbReference type="EMBL" id="EMR14763.1"/>
    </source>
</evidence>
<proteinExistence type="predicted"/>
<reference evidence="1 2" key="1">
    <citation type="journal article" date="2013" name="PLoS ONE">
        <title>Comparative analysis of the peanut witches'-broom phytoplasma genome reveals horizontal transfer of potential mobile units and effectors.</title>
        <authorList>
            <person name="Chung W.C."/>
            <person name="Chen L.L."/>
            <person name="Lo W.S."/>
            <person name="Lin C.P."/>
            <person name="Kuo C.H."/>
        </authorList>
    </citation>
    <scope>NUCLEOTIDE SEQUENCE [LARGE SCALE GENOMIC DNA]</scope>
    <source>
        <strain evidence="1 2">NTU2011</strain>
    </source>
</reference>
<name>A0ABN0J8E3_PEWBP</name>
<accession>A0ABN0J8E3</accession>
<evidence type="ECO:0008006" key="3">
    <source>
        <dbReference type="Google" id="ProtNLM"/>
    </source>
</evidence>
<dbReference type="RefSeq" id="WP_004994596.1">
    <property type="nucleotide sequence ID" value="NZ_AMWZ01000002.1"/>
</dbReference>
<organism evidence="1 2">
    <name type="scientific">Peanut witches'-broom phytoplasma NTU2011</name>
    <dbReference type="NCBI Taxonomy" id="1163385"/>
    <lineage>
        <taxon>Bacteria</taxon>
        <taxon>Bacillati</taxon>
        <taxon>Mycoplasmatota</taxon>
        <taxon>Mollicutes</taxon>
        <taxon>Acholeplasmatales</taxon>
        <taxon>Acholeplasmataceae</taxon>
        <taxon>Candidatus Phytoplasma</taxon>
        <taxon>16SrII (Peanut WB group)</taxon>
    </lineage>
</organism>
<sequence length="211" mass="25355">MNLKIFSISIMFFVTLIFSKSYDVYGCDEKNLLKTSEINLYNQNPEKNIYQKTSEDQKDYVYFYFKEKVLDVADEKLKFAAQENYIPIFFDKSKTDEEIVKFLREISEDTPVRIMNETYENRNLNILEFFINFKIDNYFEDFKKTILDVFDDKMIISFRKNFISRIIFSESMTDEQIMEFLRSTKGINFFLFLIVGEILEVYRNQKGAKEA</sequence>
<dbReference type="EMBL" id="AMWZ01000002">
    <property type="protein sequence ID" value="EMR14763.1"/>
    <property type="molecule type" value="Genomic_DNA"/>
</dbReference>
<keyword evidence="2" id="KW-1185">Reference proteome</keyword>